<organism evidence="3 4">
    <name type="scientific">Sorangium cellulosum</name>
    <name type="common">Polyangium cellulosum</name>
    <dbReference type="NCBI Taxonomy" id="56"/>
    <lineage>
        <taxon>Bacteria</taxon>
        <taxon>Pseudomonadati</taxon>
        <taxon>Myxococcota</taxon>
        <taxon>Polyangia</taxon>
        <taxon>Polyangiales</taxon>
        <taxon>Polyangiaceae</taxon>
        <taxon>Sorangium</taxon>
    </lineage>
</organism>
<dbReference type="OrthoDB" id="5511766at2"/>
<reference evidence="3 4" key="1">
    <citation type="submission" date="2015-09" db="EMBL/GenBank/DDBJ databases">
        <title>Sorangium comparison.</title>
        <authorList>
            <person name="Zaburannyi N."/>
            <person name="Bunk B."/>
            <person name="Overmann J."/>
            <person name="Mueller R."/>
        </authorList>
    </citation>
    <scope>NUCLEOTIDE SEQUENCE [LARGE SCALE GENOMIC DNA]</scope>
    <source>
        <strain evidence="3 4">So ceGT47</strain>
    </source>
</reference>
<proteinExistence type="predicted"/>
<gene>
    <name evidence="3" type="ORF">SOCEGT47_034730</name>
</gene>
<feature type="signal peptide" evidence="2">
    <location>
        <begin position="1"/>
        <end position="40"/>
    </location>
</feature>
<name>A0A4P2Q143_SORCE</name>
<evidence type="ECO:0008006" key="5">
    <source>
        <dbReference type="Google" id="ProtNLM"/>
    </source>
</evidence>
<sequence>MQAHLAAHARPADRSLSLCGRAASCAAIGVLALGSASAGAAEEPAAALRAQPARPVPPVERPPSPPPRGEERPAAAARGAPARAAAANLSTFVELRNDYITRGRGRFFNAAVLRGDYAFDRSFSLRADVPLAYAGGLEGERDVGLGDILIRPLVRVVGTPRVALLVGSDLVLDSATRPALGAGKNQIAPIVQAYVRVARAARLGLHLQHAVSFGGDPRRDAIQGSTARAFAIVELPRGLWLQPDQGFHFNHRGAPRVVSTSILEVGAALSERVQVYLDPGIQVGSQGAVDWLVTGAVRWEFPQRERRPAIAAAPPARHAVRAAGERAAGE</sequence>
<evidence type="ECO:0000313" key="3">
    <source>
        <dbReference type="EMBL" id="AUX22957.1"/>
    </source>
</evidence>
<keyword evidence="2" id="KW-0732">Signal</keyword>
<feature type="region of interest" description="Disordered" evidence="1">
    <location>
        <begin position="44"/>
        <end position="80"/>
    </location>
</feature>
<feature type="region of interest" description="Disordered" evidence="1">
    <location>
        <begin position="310"/>
        <end position="330"/>
    </location>
</feature>
<evidence type="ECO:0000256" key="1">
    <source>
        <dbReference type="SAM" id="MobiDB-lite"/>
    </source>
</evidence>
<dbReference type="Proteomes" id="UP000295781">
    <property type="component" value="Chromosome"/>
</dbReference>
<feature type="compositionally biased region" description="Pro residues" evidence="1">
    <location>
        <begin position="54"/>
        <end position="67"/>
    </location>
</feature>
<evidence type="ECO:0000256" key="2">
    <source>
        <dbReference type="SAM" id="SignalP"/>
    </source>
</evidence>
<dbReference type="EMBL" id="CP012670">
    <property type="protein sequence ID" value="AUX22957.1"/>
    <property type="molecule type" value="Genomic_DNA"/>
</dbReference>
<evidence type="ECO:0000313" key="4">
    <source>
        <dbReference type="Proteomes" id="UP000295781"/>
    </source>
</evidence>
<accession>A0A4P2Q143</accession>
<dbReference type="AlphaFoldDB" id="A0A4P2Q143"/>
<feature type="compositionally biased region" description="Low complexity" evidence="1">
    <location>
        <begin position="310"/>
        <end position="322"/>
    </location>
</feature>
<dbReference type="RefSeq" id="WP_129348039.1">
    <property type="nucleotide sequence ID" value="NZ_CP012670.1"/>
</dbReference>
<feature type="chain" id="PRO_5020795120" description="Secreted protein" evidence="2">
    <location>
        <begin position="41"/>
        <end position="330"/>
    </location>
</feature>
<protein>
    <recommendedName>
        <fullName evidence="5">Secreted protein</fullName>
    </recommendedName>
</protein>
<feature type="compositionally biased region" description="Low complexity" evidence="1">
    <location>
        <begin position="44"/>
        <end position="53"/>
    </location>
</feature>